<dbReference type="PANTHER" id="PTHR21101">
    <property type="entry name" value="RESISTIN"/>
    <property type="match status" value="1"/>
</dbReference>
<name>A0A0R4J042_MOUSE</name>
<dbReference type="PANTHER" id="PTHR21101:SF13">
    <property type="entry name" value="RESISTIN-LIKE BETA"/>
    <property type="match status" value="1"/>
</dbReference>
<dbReference type="FunFam" id="2.60.40.4230:FF:000001">
    <property type="entry name" value="Resistin-like beta"/>
    <property type="match status" value="1"/>
</dbReference>
<dbReference type="MGI" id="MGI:1888505">
    <property type="gene designation" value="Retnlb"/>
</dbReference>
<dbReference type="GeneID" id="57263"/>
<dbReference type="VEuPathDB" id="HostDB:ENSMUSG00000022650"/>
<comment type="subcellular location">
    <subcellularLocation>
        <location evidence="1">Secreted</location>
    </subcellularLocation>
</comment>
<accession>A0A0R4J042</accession>
<reference evidence="8 10" key="1">
    <citation type="journal article" date="2009" name="PLoS Biol.">
        <title>Lineage-specific biology revealed by a finished genome assembly of the mouse.</title>
        <authorList>
            <consortium name="Mouse Genome Sequencing Consortium"/>
            <person name="Church D.M."/>
            <person name="Goodstadt L."/>
            <person name="Hillier L.W."/>
            <person name="Zody M.C."/>
            <person name="Goldstein S."/>
            <person name="She X."/>
            <person name="Bult C.J."/>
            <person name="Agarwala R."/>
            <person name="Cherry J.L."/>
            <person name="DiCuccio M."/>
            <person name="Hlavina W."/>
            <person name="Kapustin Y."/>
            <person name="Meric P."/>
            <person name="Maglott D."/>
            <person name="Birtle Z."/>
            <person name="Marques A.C."/>
            <person name="Graves T."/>
            <person name="Zhou S."/>
            <person name="Teague B."/>
            <person name="Potamousis K."/>
            <person name="Churas C."/>
            <person name="Place M."/>
            <person name="Herschleb J."/>
            <person name="Runnheim R."/>
            <person name="Forrest D."/>
            <person name="Amos-Landgraf J."/>
            <person name="Schwartz D.C."/>
            <person name="Cheng Z."/>
            <person name="Lindblad-Toh K."/>
            <person name="Eichler E.E."/>
            <person name="Ponting C.P."/>
        </authorList>
    </citation>
    <scope>NUCLEOTIDE SEQUENCE [LARGE SCALE GENOMIC DNA]</scope>
    <source>
        <strain evidence="8 10">C57BL/6J</strain>
    </source>
</reference>
<proteinExistence type="evidence at protein level"/>
<dbReference type="Bgee" id="ENSMUSG00000022650">
    <property type="expression patterns" value="Expressed in right colon and 28 other cell types or tissues"/>
</dbReference>
<reference evidence="8" key="4">
    <citation type="submission" date="2025-09" db="UniProtKB">
        <authorList>
            <consortium name="Ensembl"/>
        </authorList>
    </citation>
    <scope>IDENTIFICATION</scope>
    <source>
        <strain evidence="8">C57BL/6J</strain>
    </source>
</reference>
<evidence type="ECO:0000256" key="1">
    <source>
        <dbReference type="ARBA" id="ARBA00004613"/>
    </source>
</evidence>
<keyword evidence="6" id="KW-1015">Disulfide bond</keyword>
<evidence type="ECO:0000256" key="3">
    <source>
        <dbReference type="ARBA" id="ARBA00022525"/>
    </source>
</evidence>
<dbReference type="OrthoDB" id="10065422at2759"/>
<dbReference type="CTD" id="84666"/>
<protein>
    <submittedName>
        <fullName evidence="8">Resistin like beta</fullName>
    </submittedName>
</protein>
<feature type="chain" id="PRO_5015044279" evidence="7">
    <location>
        <begin position="24"/>
        <end position="105"/>
    </location>
</feature>
<dbReference type="AGR" id="MGI:1888505"/>
<dbReference type="Gene3D" id="6.10.250.3290">
    <property type="match status" value="1"/>
</dbReference>
<dbReference type="PhylomeDB" id="A0A0R4J042"/>
<dbReference type="Pfam" id="PF06954">
    <property type="entry name" value="Resistin"/>
    <property type="match status" value="1"/>
</dbReference>
<dbReference type="OMA" id="QGETTCH"/>
<evidence type="ECO:0000256" key="5">
    <source>
        <dbReference type="ARBA" id="ARBA00022729"/>
    </source>
</evidence>
<keyword evidence="4" id="KW-0372">Hormone</keyword>
<dbReference type="GO" id="GO:0005179">
    <property type="term" value="F:hormone activity"/>
    <property type="evidence" value="ECO:0007669"/>
    <property type="project" value="UniProtKB-KW"/>
</dbReference>
<dbReference type="SMR" id="A0A0R4J042"/>
<dbReference type="InterPro" id="IPR009714">
    <property type="entry name" value="RELM"/>
</dbReference>
<dbReference type="GeneTree" id="ENSGT00390000016177"/>
<dbReference type="InterPro" id="IPR036262">
    <property type="entry name" value="Resistin-like_sf"/>
</dbReference>
<reference evidence="8 10" key="2">
    <citation type="journal article" date="2011" name="PLoS Biol.">
        <title>Modernizing reference genome assemblies.</title>
        <authorList>
            <person name="Church D.M."/>
            <person name="Schneider V.A."/>
            <person name="Graves T."/>
            <person name="Auger K."/>
            <person name="Cunningham F."/>
            <person name="Bouk N."/>
            <person name="Chen H.C."/>
            <person name="Agarwala R."/>
            <person name="McLaren W.M."/>
            <person name="Ritchie G.R."/>
            <person name="Albracht D."/>
            <person name="Kremitzki M."/>
            <person name="Rock S."/>
            <person name="Kotkiewicz H."/>
            <person name="Kremitzki C."/>
            <person name="Wollam A."/>
            <person name="Trani L."/>
            <person name="Fulton L."/>
            <person name="Fulton R."/>
            <person name="Matthews L."/>
            <person name="Whitehead S."/>
            <person name="Chow W."/>
            <person name="Torrance J."/>
            <person name="Dunn M."/>
            <person name="Harden G."/>
            <person name="Threadgold G."/>
            <person name="Wood J."/>
            <person name="Collins J."/>
            <person name="Heath P."/>
            <person name="Griffiths G."/>
            <person name="Pelan S."/>
            <person name="Grafham D."/>
            <person name="Eichler E.E."/>
            <person name="Weinstock G."/>
            <person name="Mardis E.R."/>
            <person name="Wilson R.K."/>
            <person name="Howe K."/>
            <person name="Flicek P."/>
            <person name="Hubbard T."/>
        </authorList>
    </citation>
    <scope>NUCLEOTIDE SEQUENCE [LARGE SCALE GENOMIC DNA]</scope>
    <source>
        <strain evidence="8 10">C57BL/6J</strain>
    </source>
</reference>
<evidence type="ECO:0000256" key="7">
    <source>
        <dbReference type="SAM" id="SignalP"/>
    </source>
</evidence>
<evidence type="ECO:0000256" key="6">
    <source>
        <dbReference type="ARBA" id="ARBA00023157"/>
    </source>
</evidence>
<keyword evidence="5 7" id="KW-0732">Signal</keyword>
<reference evidence="8" key="3">
    <citation type="submission" date="2025-08" db="UniProtKB">
        <authorList>
            <consortium name="Ensembl"/>
        </authorList>
    </citation>
    <scope>IDENTIFICATION</scope>
    <source>
        <strain evidence="8">C57BL/6J</strain>
    </source>
</reference>
<evidence type="ECO:0000256" key="4">
    <source>
        <dbReference type="ARBA" id="ARBA00022702"/>
    </source>
</evidence>
<evidence type="ECO:0000256" key="2">
    <source>
        <dbReference type="ARBA" id="ARBA00007258"/>
    </source>
</evidence>
<feature type="signal peptide" evidence="7">
    <location>
        <begin position="1"/>
        <end position="23"/>
    </location>
</feature>
<evidence type="ECO:0000313" key="10">
    <source>
        <dbReference type="Proteomes" id="UP000000589"/>
    </source>
</evidence>
<dbReference type="FunFam" id="6.10.250.3290:FF:000001">
    <property type="entry name" value="Resistin-like beta"/>
    <property type="match status" value="1"/>
</dbReference>
<dbReference type="CDD" id="cd16333">
    <property type="entry name" value="RELM"/>
    <property type="match status" value="1"/>
</dbReference>
<dbReference type="KEGG" id="mmu:57263"/>
<dbReference type="RefSeq" id="NP_076370.3">
    <property type="nucleotide sequence ID" value="NM_023881.4"/>
</dbReference>
<keyword evidence="11" id="KW-1267">Proteomics identification</keyword>
<evidence type="ECO:0000313" key="9">
    <source>
        <dbReference type="MGI" id="MGI:1888505"/>
    </source>
</evidence>
<dbReference type="Proteomes" id="UP000000589">
    <property type="component" value="Chromosome 16"/>
</dbReference>
<keyword evidence="3" id="KW-0964">Secreted</keyword>
<dbReference type="Ensembl" id="ENSMUST00000023328.8">
    <property type="protein sequence ID" value="ENSMUSP00000023328.7"/>
    <property type="gene ID" value="ENSMUSG00000022650.8"/>
</dbReference>
<organism evidence="8 10">
    <name type="scientific">Mus musculus</name>
    <name type="common">Mouse</name>
    <dbReference type="NCBI Taxonomy" id="10090"/>
    <lineage>
        <taxon>Eukaryota</taxon>
        <taxon>Metazoa</taxon>
        <taxon>Chordata</taxon>
        <taxon>Craniata</taxon>
        <taxon>Vertebrata</taxon>
        <taxon>Euteleostomi</taxon>
        <taxon>Mammalia</taxon>
        <taxon>Eutheria</taxon>
        <taxon>Euarchontoglires</taxon>
        <taxon>Glires</taxon>
        <taxon>Rodentia</taxon>
        <taxon>Myomorpha</taxon>
        <taxon>Muroidea</taxon>
        <taxon>Muridae</taxon>
        <taxon>Murinae</taxon>
        <taxon>Mus</taxon>
        <taxon>Mus</taxon>
    </lineage>
</organism>
<keyword evidence="10" id="KW-1185">Reference proteome</keyword>
<gene>
    <name evidence="8 9" type="primary">Retnlb</name>
</gene>
<dbReference type="GO" id="GO:0005576">
    <property type="term" value="C:extracellular region"/>
    <property type="evidence" value="ECO:0007669"/>
    <property type="project" value="UniProtKB-SubCell"/>
</dbReference>
<comment type="similarity">
    <text evidence="2">Belongs to the resistin/FIZZ family.</text>
</comment>
<dbReference type="SUPFAM" id="SSF111423">
    <property type="entry name" value="Resistin"/>
    <property type="match status" value="1"/>
</dbReference>
<evidence type="ECO:0000313" key="8">
    <source>
        <dbReference type="Ensembl" id="ENSMUSP00000023328.7"/>
    </source>
</evidence>
<sequence length="105" mass="11244">MKPTLCFLFILVSLLPLIVPGNAQCSFESLVDQRIKEALSRQEPKTISCTSVTSSGRLASCPAGMVVTGCACGYGCGSWDIRNGNTCHCQCSVMDWASARCCRMA</sequence>
<dbReference type="AlphaFoldDB" id="A0A0R4J042"/>
<dbReference type="BioGRID-ORCS" id="57263">
    <property type="hits" value="0 hits in 76 CRISPR screens"/>
</dbReference>
<evidence type="ECO:0007829" key="11">
    <source>
        <dbReference type="ProteomicsDB" id="A0A0R4J042"/>
    </source>
</evidence>
<dbReference type="ProteomicsDB" id="342926"/>
<dbReference type="Gene3D" id="2.60.40.4230">
    <property type="entry name" value="Resistin head domain"/>
    <property type="match status" value="1"/>
</dbReference>